<reference evidence="1" key="1">
    <citation type="submission" date="2020-10" db="EMBL/GenBank/DDBJ databases">
        <title>Taxonomic study of unclassified bacteria belonging to the class Ktedonobacteria.</title>
        <authorList>
            <person name="Yabe S."/>
            <person name="Wang C.M."/>
            <person name="Zheng Y."/>
            <person name="Sakai Y."/>
            <person name="Cavaletti L."/>
            <person name="Monciardini P."/>
            <person name="Donadio S."/>
        </authorList>
    </citation>
    <scope>NUCLEOTIDE SEQUENCE</scope>
    <source>
        <strain evidence="1">ID150040</strain>
    </source>
</reference>
<evidence type="ECO:0000313" key="2">
    <source>
        <dbReference type="Proteomes" id="UP000597444"/>
    </source>
</evidence>
<dbReference type="AlphaFoldDB" id="A0A8J3N6D4"/>
<protein>
    <recommendedName>
        <fullName evidence="3">Nucleotidyltransferase</fullName>
    </recommendedName>
</protein>
<comment type="caution">
    <text evidence="1">The sequence shown here is derived from an EMBL/GenBank/DDBJ whole genome shotgun (WGS) entry which is preliminary data.</text>
</comment>
<dbReference type="RefSeq" id="WP_220210679.1">
    <property type="nucleotide sequence ID" value="NZ_BNJK01000002.1"/>
</dbReference>
<accession>A0A8J3N6D4</accession>
<keyword evidence="2" id="KW-1185">Reference proteome</keyword>
<sequence>MDGNEIETYLRTLDDELGKKRGIRKPVRLVVVGGVYMVFFLRNRSSTKDIDIMPLDFPDTTHPNQETRAFRAAVHAVAKAHRIKRDWMNDVVAAFSPDLDPNSLILWQNYPNLQVYVPQADFILALKLLAGRDRDEDDILALCQKLSIQTREQAQALVDRYADRSWQLECNLTATLDALF</sequence>
<proteinExistence type="predicted"/>
<gene>
    <name evidence="1" type="ORF">KSF_101370</name>
</gene>
<name>A0A8J3N6D4_9CHLR</name>
<organism evidence="1 2">
    <name type="scientific">Reticulibacter mediterranei</name>
    <dbReference type="NCBI Taxonomy" id="2778369"/>
    <lineage>
        <taxon>Bacteria</taxon>
        <taxon>Bacillati</taxon>
        <taxon>Chloroflexota</taxon>
        <taxon>Ktedonobacteria</taxon>
        <taxon>Ktedonobacterales</taxon>
        <taxon>Reticulibacteraceae</taxon>
        <taxon>Reticulibacter</taxon>
    </lineage>
</organism>
<dbReference type="EMBL" id="BNJK01000002">
    <property type="protein sequence ID" value="GHP00090.1"/>
    <property type="molecule type" value="Genomic_DNA"/>
</dbReference>
<dbReference type="Proteomes" id="UP000597444">
    <property type="component" value="Unassembled WGS sequence"/>
</dbReference>
<evidence type="ECO:0008006" key="3">
    <source>
        <dbReference type="Google" id="ProtNLM"/>
    </source>
</evidence>
<evidence type="ECO:0000313" key="1">
    <source>
        <dbReference type="EMBL" id="GHP00090.1"/>
    </source>
</evidence>